<protein>
    <submittedName>
        <fullName evidence="2">FAD-dependent oxidoreductase</fullName>
    </submittedName>
</protein>
<dbReference type="AlphaFoldDB" id="A0A5Q3Q8E1"/>
<dbReference type="KEGG" id="sace:GIY23_11585"/>
<reference evidence="3" key="1">
    <citation type="submission" date="2019-11" db="EMBL/GenBank/DDBJ databases">
        <title>The complete genome sequence of Saccharopolyspora sp. E2A.</title>
        <authorList>
            <person name="Zhang G."/>
        </authorList>
    </citation>
    <scope>NUCLEOTIDE SEQUENCE [LARGE SCALE GENOMIC DNA]</scope>
    <source>
        <strain evidence="3">E2A</strain>
    </source>
</reference>
<sequence>MSAARGVTARPGRDRRAVLHRARPGHLSTDHLPRRPHVAVVGAGIAGLSAATGLAERGVRVTLLERESQVGGRLAGWDTTLRDGSTVSMNRGFHAFFRQYYTLRDLLRRGDPELTALDPLGDYPLQHRDGHRDTFAGLPRTPPWNAFAFAARSPTFGSGDVARLDHRAALPLAQVSVPEIYHRLDAVDAREFLDGIRFPDAAKRLAFSVFSRSFFAAPQDLSAAELATMFHLYFVGSSEGLLFDVPRESFPVSLWQPLLDHLALHDVELRTGSAVMAVQRHQRRFTVHCTDHRLDVDGVVLACEVDGLRQIVRHSPVLGDTGWRSRVEALPKAPEFLVARWWLDRPVRPDRAPFLATGGYPLVDNVSVLDRFDGGAARWSARTGGSVVEAHAYALDPSEDRDTLVARLFQDVRRVYPEVAESSIVDQRHVLASDCPLFPPGGFAGRPSVRTPVPGLALAGDHVRIDLPVALMERAAATGMHAATTVLGRWGIQGHDLWTVPVSGRFPILRSQRWRNEYRRSA</sequence>
<dbReference type="PANTHER" id="PTHR42923">
    <property type="entry name" value="PROTOPORPHYRINOGEN OXIDASE"/>
    <property type="match status" value="1"/>
</dbReference>
<accession>A0A5Q3Q8E1</accession>
<evidence type="ECO:0000259" key="1">
    <source>
        <dbReference type="Pfam" id="PF01593"/>
    </source>
</evidence>
<gene>
    <name evidence="2" type="ORF">GIY23_11585</name>
</gene>
<dbReference type="InterPro" id="IPR002937">
    <property type="entry name" value="Amino_oxidase"/>
</dbReference>
<dbReference type="Gene3D" id="3.50.50.60">
    <property type="entry name" value="FAD/NAD(P)-binding domain"/>
    <property type="match status" value="1"/>
</dbReference>
<dbReference type="PANTHER" id="PTHR42923:SF43">
    <property type="entry name" value="AMINE OXIDASE"/>
    <property type="match status" value="1"/>
</dbReference>
<dbReference type="PRINTS" id="PR00419">
    <property type="entry name" value="ADXRDTASE"/>
</dbReference>
<dbReference type="InterPro" id="IPR036188">
    <property type="entry name" value="FAD/NAD-bd_sf"/>
</dbReference>
<keyword evidence="3" id="KW-1185">Reference proteome</keyword>
<dbReference type="SUPFAM" id="SSF51905">
    <property type="entry name" value="FAD/NAD(P)-binding domain"/>
    <property type="match status" value="1"/>
</dbReference>
<organism evidence="2 3">
    <name type="scientific">Allosaccharopolyspora coralli</name>
    <dbReference type="NCBI Taxonomy" id="2665642"/>
    <lineage>
        <taxon>Bacteria</taxon>
        <taxon>Bacillati</taxon>
        <taxon>Actinomycetota</taxon>
        <taxon>Actinomycetes</taxon>
        <taxon>Pseudonocardiales</taxon>
        <taxon>Pseudonocardiaceae</taxon>
        <taxon>Allosaccharopolyspora</taxon>
    </lineage>
</organism>
<proteinExistence type="predicted"/>
<dbReference type="Proteomes" id="UP000371041">
    <property type="component" value="Chromosome"/>
</dbReference>
<dbReference type="RefSeq" id="WP_154076663.1">
    <property type="nucleotide sequence ID" value="NZ_CP045929.1"/>
</dbReference>
<dbReference type="GO" id="GO:0016491">
    <property type="term" value="F:oxidoreductase activity"/>
    <property type="evidence" value="ECO:0007669"/>
    <property type="project" value="InterPro"/>
</dbReference>
<dbReference type="InterPro" id="IPR050464">
    <property type="entry name" value="Zeta_carotene_desat/Oxidored"/>
</dbReference>
<dbReference type="EMBL" id="CP045929">
    <property type="protein sequence ID" value="QGK70080.1"/>
    <property type="molecule type" value="Genomic_DNA"/>
</dbReference>
<feature type="domain" description="Amine oxidase" evidence="1">
    <location>
        <begin position="45"/>
        <end position="487"/>
    </location>
</feature>
<evidence type="ECO:0000313" key="2">
    <source>
        <dbReference type="EMBL" id="QGK70080.1"/>
    </source>
</evidence>
<dbReference type="Pfam" id="PF01593">
    <property type="entry name" value="Amino_oxidase"/>
    <property type="match status" value="1"/>
</dbReference>
<name>A0A5Q3Q8E1_9PSEU</name>
<evidence type="ECO:0000313" key="3">
    <source>
        <dbReference type="Proteomes" id="UP000371041"/>
    </source>
</evidence>